<feature type="domain" description="Methyltransferase type 11" evidence="1">
    <location>
        <begin position="65"/>
        <end position="160"/>
    </location>
</feature>
<name>X0UA99_9ZZZZ</name>
<organism evidence="2">
    <name type="scientific">marine sediment metagenome</name>
    <dbReference type="NCBI Taxonomy" id="412755"/>
    <lineage>
        <taxon>unclassified sequences</taxon>
        <taxon>metagenomes</taxon>
        <taxon>ecological metagenomes</taxon>
    </lineage>
</organism>
<dbReference type="CDD" id="cd02440">
    <property type="entry name" value="AdoMet_MTases"/>
    <property type="match status" value="1"/>
</dbReference>
<dbReference type="InterPro" id="IPR013216">
    <property type="entry name" value="Methyltransf_11"/>
</dbReference>
<accession>X0UA99</accession>
<dbReference type="Pfam" id="PF08241">
    <property type="entry name" value="Methyltransf_11"/>
    <property type="match status" value="1"/>
</dbReference>
<dbReference type="AlphaFoldDB" id="X0UA99"/>
<evidence type="ECO:0000313" key="2">
    <source>
        <dbReference type="EMBL" id="GAF85415.1"/>
    </source>
</evidence>
<evidence type="ECO:0000259" key="1">
    <source>
        <dbReference type="Pfam" id="PF08241"/>
    </source>
</evidence>
<protein>
    <recommendedName>
        <fullName evidence="1">Methyltransferase type 11 domain-containing protein</fullName>
    </recommendedName>
</protein>
<dbReference type="InterPro" id="IPR029063">
    <property type="entry name" value="SAM-dependent_MTases_sf"/>
</dbReference>
<reference evidence="2" key="1">
    <citation type="journal article" date="2014" name="Front. Microbiol.">
        <title>High frequency of phylogenetically diverse reductive dehalogenase-homologous genes in deep subseafloor sedimentary metagenomes.</title>
        <authorList>
            <person name="Kawai M."/>
            <person name="Futagami T."/>
            <person name="Toyoda A."/>
            <person name="Takaki Y."/>
            <person name="Nishi S."/>
            <person name="Hori S."/>
            <person name="Arai W."/>
            <person name="Tsubouchi T."/>
            <person name="Morono Y."/>
            <person name="Uchiyama I."/>
            <person name="Ito T."/>
            <person name="Fujiyama A."/>
            <person name="Inagaki F."/>
            <person name="Takami H."/>
        </authorList>
    </citation>
    <scope>NUCLEOTIDE SEQUENCE</scope>
    <source>
        <strain evidence="2">Expedition CK06-06</strain>
    </source>
</reference>
<gene>
    <name evidence="2" type="ORF">S01H1_04691</name>
</gene>
<proteinExistence type="predicted"/>
<comment type="caution">
    <text evidence="2">The sequence shown here is derived from an EMBL/GenBank/DDBJ whole genome shotgun (WGS) entry which is preliminary data.</text>
</comment>
<dbReference type="Gene3D" id="3.40.50.150">
    <property type="entry name" value="Vaccinia Virus protein VP39"/>
    <property type="match status" value="1"/>
</dbReference>
<sequence>MSDIPTEFEGSYYDSDYFKTPEGKKYRASDGTIHGWSYDNPEGEFLGAGPITKAWKKMFNPKNLLDVGAGRGTFIAYAREEAGIEAFGFDYSEWAIGDGRYGQIGKTIHKCKEDWIRLHDATEPWPYEDNFFDLVIALDFFEHIYEDDLDFVIGEMYRVASKYIFLQIAVSGTGGLQGRDGKGYVLKKGEEVPIGLEGCAVAGHVTVKPEAWWYERLYNDDWLYNREMVNHFCSLVDPKIISNWTANSIIVLELI</sequence>
<dbReference type="GO" id="GO:0008757">
    <property type="term" value="F:S-adenosylmethionine-dependent methyltransferase activity"/>
    <property type="evidence" value="ECO:0007669"/>
    <property type="project" value="InterPro"/>
</dbReference>
<dbReference type="SUPFAM" id="SSF53335">
    <property type="entry name" value="S-adenosyl-L-methionine-dependent methyltransferases"/>
    <property type="match status" value="1"/>
</dbReference>
<dbReference type="EMBL" id="BARS01002465">
    <property type="protein sequence ID" value="GAF85415.1"/>
    <property type="molecule type" value="Genomic_DNA"/>
</dbReference>